<gene>
    <name evidence="1" type="ORF">ACFFH7_34180</name>
</gene>
<dbReference type="Proteomes" id="UP001589810">
    <property type="component" value="Unassembled WGS sequence"/>
</dbReference>
<reference evidence="1 2" key="1">
    <citation type="submission" date="2024-09" db="EMBL/GenBank/DDBJ databases">
        <authorList>
            <person name="Sun Q."/>
            <person name="Mori K."/>
        </authorList>
    </citation>
    <scope>NUCLEOTIDE SEQUENCE [LARGE SCALE GENOMIC DNA]</scope>
    <source>
        <strain evidence="1 2">TBRC 1432</strain>
    </source>
</reference>
<protein>
    <submittedName>
        <fullName evidence="1">Uncharacterized protein</fullName>
    </submittedName>
</protein>
<name>A0ABV6N3F0_9PSEU</name>
<sequence>MFALALPFGLALLGLVVLTLAALFLRPHLFGPKPQHAGAHRGAALTVTDLRIRLAYEAGQRSVPTARHQLATHRL</sequence>
<keyword evidence="2" id="KW-1185">Reference proteome</keyword>
<organism evidence="1 2">
    <name type="scientific">Kutzneria chonburiensis</name>
    <dbReference type="NCBI Taxonomy" id="1483604"/>
    <lineage>
        <taxon>Bacteria</taxon>
        <taxon>Bacillati</taxon>
        <taxon>Actinomycetota</taxon>
        <taxon>Actinomycetes</taxon>
        <taxon>Pseudonocardiales</taxon>
        <taxon>Pseudonocardiaceae</taxon>
        <taxon>Kutzneria</taxon>
    </lineage>
</organism>
<proteinExistence type="predicted"/>
<evidence type="ECO:0000313" key="2">
    <source>
        <dbReference type="Proteomes" id="UP001589810"/>
    </source>
</evidence>
<comment type="caution">
    <text evidence="1">The sequence shown here is derived from an EMBL/GenBank/DDBJ whole genome shotgun (WGS) entry which is preliminary data.</text>
</comment>
<accession>A0ABV6N3F0</accession>
<evidence type="ECO:0000313" key="1">
    <source>
        <dbReference type="EMBL" id="MFC0546600.1"/>
    </source>
</evidence>
<dbReference type="EMBL" id="JBHLUD010000013">
    <property type="protein sequence ID" value="MFC0546600.1"/>
    <property type="molecule type" value="Genomic_DNA"/>
</dbReference>
<dbReference type="RefSeq" id="WP_273936838.1">
    <property type="nucleotide sequence ID" value="NZ_CP097263.1"/>
</dbReference>